<name>A0A9P5WZS8_9AGAR</name>
<dbReference type="Proteomes" id="UP000807342">
    <property type="component" value="Unassembled WGS sequence"/>
</dbReference>
<dbReference type="OrthoDB" id="3058840at2759"/>
<feature type="compositionally biased region" description="Basic and acidic residues" evidence="1">
    <location>
        <begin position="8"/>
        <end position="25"/>
    </location>
</feature>
<evidence type="ECO:0000313" key="2">
    <source>
        <dbReference type="EMBL" id="KAF9440735.1"/>
    </source>
</evidence>
<organism evidence="2 3">
    <name type="scientific">Macrolepiota fuliginosa MF-IS2</name>
    <dbReference type="NCBI Taxonomy" id="1400762"/>
    <lineage>
        <taxon>Eukaryota</taxon>
        <taxon>Fungi</taxon>
        <taxon>Dikarya</taxon>
        <taxon>Basidiomycota</taxon>
        <taxon>Agaricomycotina</taxon>
        <taxon>Agaricomycetes</taxon>
        <taxon>Agaricomycetidae</taxon>
        <taxon>Agaricales</taxon>
        <taxon>Agaricineae</taxon>
        <taxon>Agaricaceae</taxon>
        <taxon>Macrolepiota</taxon>
    </lineage>
</organism>
<accession>A0A9P5WZS8</accession>
<evidence type="ECO:0000256" key="1">
    <source>
        <dbReference type="SAM" id="MobiDB-lite"/>
    </source>
</evidence>
<feature type="region of interest" description="Disordered" evidence="1">
    <location>
        <begin position="1"/>
        <end position="25"/>
    </location>
</feature>
<gene>
    <name evidence="2" type="ORF">P691DRAFT_740020</name>
</gene>
<feature type="region of interest" description="Disordered" evidence="1">
    <location>
        <begin position="92"/>
        <end position="111"/>
    </location>
</feature>
<sequence length="244" mass="28922">MSLPPQKSAKDLAQDRERSSSLDKHRAAMFVLTQKDRPIPSLQEMKDDLAKDDLTSIKDRIVTAKTDHKSNLERMYAAHAEEYLDDQRLRRESREEYARQPDSSSRLAEWSEKRDPLSVDHHYLFALGTTITNERLRHTAHLYQLELTRKDIETRIDEERRRRDAQFPLSLAEFQAKPRDIQIRIATWLSADNIKKERMMNEFGWVWRQTKSLAWEYGTNEEFKTGILRLLETLDSRDPRKKPI</sequence>
<protein>
    <submittedName>
        <fullName evidence="2">Uncharacterized protein</fullName>
    </submittedName>
</protein>
<proteinExistence type="predicted"/>
<dbReference type="AlphaFoldDB" id="A0A9P5WZS8"/>
<dbReference type="EMBL" id="MU152296">
    <property type="protein sequence ID" value="KAF9440735.1"/>
    <property type="molecule type" value="Genomic_DNA"/>
</dbReference>
<evidence type="ECO:0000313" key="3">
    <source>
        <dbReference type="Proteomes" id="UP000807342"/>
    </source>
</evidence>
<reference evidence="2" key="1">
    <citation type="submission" date="2020-11" db="EMBL/GenBank/DDBJ databases">
        <authorList>
            <consortium name="DOE Joint Genome Institute"/>
            <person name="Ahrendt S."/>
            <person name="Riley R."/>
            <person name="Andreopoulos W."/>
            <person name="Labutti K."/>
            <person name="Pangilinan J."/>
            <person name="Ruiz-Duenas F.J."/>
            <person name="Barrasa J.M."/>
            <person name="Sanchez-Garcia M."/>
            <person name="Camarero S."/>
            <person name="Miyauchi S."/>
            <person name="Serrano A."/>
            <person name="Linde D."/>
            <person name="Babiker R."/>
            <person name="Drula E."/>
            <person name="Ayuso-Fernandez I."/>
            <person name="Pacheco R."/>
            <person name="Padilla G."/>
            <person name="Ferreira P."/>
            <person name="Barriuso J."/>
            <person name="Kellner H."/>
            <person name="Castanera R."/>
            <person name="Alfaro M."/>
            <person name="Ramirez L."/>
            <person name="Pisabarro A.G."/>
            <person name="Kuo A."/>
            <person name="Tritt A."/>
            <person name="Lipzen A."/>
            <person name="He G."/>
            <person name="Yan M."/>
            <person name="Ng V."/>
            <person name="Cullen D."/>
            <person name="Martin F."/>
            <person name="Rosso M.-N."/>
            <person name="Henrissat B."/>
            <person name="Hibbett D."/>
            <person name="Martinez A.T."/>
            <person name="Grigoriev I.V."/>
        </authorList>
    </citation>
    <scope>NUCLEOTIDE SEQUENCE</scope>
    <source>
        <strain evidence="2">MF-IS2</strain>
    </source>
</reference>
<keyword evidence="3" id="KW-1185">Reference proteome</keyword>
<comment type="caution">
    <text evidence="2">The sequence shown here is derived from an EMBL/GenBank/DDBJ whole genome shotgun (WGS) entry which is preliminary data.</text>
</comment>